<feature type="signal peptide" evidence="1">
    <location>
        <begin position="1"/>
        <end position="21"/>
    </location>
</feature>
<proteinExistence type="predicted"/>
<dbReference type="InterPro" id="IPR001304">
    <property type="entry name" value="C-type_lectin-like"/>
</dbReference>
<evidence type="ECO:0000259" key="2">
    <source>
        <dbReference type="PROSITE" id="PS50041"/>
    </source>
</evidence>
<dbReference type="CDD" id="cd00037">
    <property type="entry name" value="CLECT"/>
    <property type="match status" value="1"/>
</dbReference>
<evidence type="ECO:0000256" key="1">
    <source>
        <dbReference type="SAM" id="SignalP"/>
    </source>
</evidence>
<keyword evidence="1" id="KW-0732">Signal</keyword>
<sequence length="158" mass="17887">MDFTLLSAVLALLPILGYCCSNPFVEVGSRCLFFGITLSLDYNGAQQTCLNINGQLAKIDQPQQLWNITQYIHNDSTLYSSYWIDGSKVQDDWLYSDGEIIPLGTPYWATFMNANQDYGQHPVDQPGANCVSMRGETYFFFTSNNCEELYSPLCEENE</sequence>
<organism evidence="3 4">
    <name type="scientific">Meganyctiphanes norvegica</name>
    <name type="common">Northern krill</name>
    <name type="synonym">Thysanopoda norvegica</name>
    <dbReference type="NCBI Taxonomy" id="48144"/>
    <lineage>
        <taxon>Eukaryota</taxon>
        <taxon>Metazoa</taxon>
        <taxon>Ecdysozoa</taxon>
        <taxon>Arthropoda</taxon>
        <taxon>Crustacea</taxon>
        <taxon>Multicrustacea</taxon>
        <taxon>Malacostraca</taxon>
        <taxon>Eumalacostraca</taxon>
        <taxon>Eucarida</taxon>
        <taxon>Euphausiacea</taxon>
        <taxon>Euphausiidae</taxon>
        <taxon>Meganyctiphanes</taxon>
    </lineage>
</organism>
<comment type="caution">
    <text evidence="3">The sequence shown here is derived from an EMBL/GenBank/DDBJ whole genome shotgun (WGS) entry which is preliminary data.</text>
</comment>
<dbReference type="Gene3D" id="3.10.100.10">
    <property type="entry name" value="Mannose-Binding Protein A, subunit A"/>
    <property type="match status" value="1"/>
</dbReference>
<dbReference type="SMART" id="SM00034">
    <property type="entry name" value="CLECT"/>
    <property type="match status" value="1"/>
</dbReference>
<dbReference type="InterPro" id="IPR016187">
    <property type="entry name" value="CTDL_fold"/>
</dbReference>
<dbReference type="EMBL" id="CAXKWB010040080">
    <property type="protein sequence ID" value="CAL4154282.1"/>
    <property type="molecule type" value="Genomic_DNA"/>
</dbReference>
<dbReference type="Proteomes" id="UP001497623">
    <property type="component" value="Unassembled WGS sequence"/>
</dbReference>
<gene>
    <name evidence="3" type="ORF">MNOR_LOCUS31301</name>
</gene>
<feature type="chain" id="PRO_5043438784" description="C-type lectin domain-containing protein" evidence="1">
    <location>
        <begin position="22"/>
        <end position="158"/>
    </location>
</feature>
<feature type="domain" description="C-type lectin" evidence="2">
    <location>
        <begin position="27"/>
        <end position="155"/>
    </location>
</feature>
<name>A0AAV2S369_MEGNR</name>
<dbReference type="AlphaFoldDB" id="A0AAV2S369"/>
<reference evidence="3 4" key="1">
    <citation type="submission" date="2024-05" db="EMBL/GenBank/DDBJ databases">
        <authorList>
            <person name="Wallberg A."/>
        </authorList>
    </citation>
    <scope>NUCLEOTIDE SEQUENCE [LARGE SCALE GENOMIC DNA]</scope>
</reference>
<dbReference type="Pfam" id="PF00059">
    <property type="entry name" value="Lectin_C"/>
    <property type="match status" value="1"/>
</dbReference>
<dbReference type="PROSITE" id="PS50041">
    <property type="entry name" value="C_TYPE_LECTIN_2"/>
    <property type="match status" value="1"/>
</dbReference>
<feature type="non-terminal residue" evidence="3">
    <location>
        <position position="158"/>
    </location>
</feature>
<accession>A0AAV2S369</accession>
<protein>
    <recommendedName>
        <fullName evidence="2">C-type lectin domain-containing protein</fullName>
    </recommendedName>
</protein>
<evidence type="ECO:0000313" key="4">
    <source>
        <dbReference type="Proteomes" id="UP001497623"/>
    </source>
</evidence>
<dbReference type="InterPro" id="IPR016186">
    <property type="entry name" value="C-type_lectin-like/link_sf"/>
</dbReference>
<evidence type="ECO:0000313" key="3">
    <source>
        <dbReference type="EMBL" id="CAL4154282.1"/>
    </source>
</evidence>
<keyword evidence="4" id="KW-1185">Reference proteome</keyword>
<dbReference type="SUPFAM" id="SSF56436">
    <property type="entry name" value="C-type lectin-like"/>
    <property type="match status" value="1"/>
</dbReference>